<keyword evidence="1" id="KW-1133">Transmembrane helix</keyword>
<dbReference type="Proteomes" id="UP000199391">
    <property type="component" value="Unassembled WGS sequence"/>
</dbReference>
<sequence>MTDSVPLAVRWQRLRSAYRVCNLATHHVLGFTVKLALLLYFAFAVLLLALRYLVLPNIDHYKGDMERLASRAVGNPVTIDRIYASWSGLHPSLFLGDVRLRDKQGKQVLTLPSVSATLSWWSVAALDVRFESLELIRPNLDVRRDADGKLYAAGVFIDLNRKGDGKGADWLLAQREIVIREGKLVWTDALRGAAPLALDNMNLVLRNKWRRHQFALTATPAAELGGPVDVRADFLHPTFAQRPSDFRLWQGEVYADVRSADLAAWRRHLRYPLDLRSGTGSVRAWVSIDHAKLAGFTADVGLNDVVAALGPDLEPLDLLEVRGRVSAREEIPAALQSGQPAFGALGHSINLANFSLRTRDGLAMAPTNLAERYAAATAKTPERMELSASVLDLRALAALAGRLPLTAQQRQILADVEPSGRLLDVSGAWTGSYPALLSYQFKGTLERLGMKPRAARLPQAKTAHAPAVRGMPALPGFDNLSGTIEASDKGGAFTLAGDRLVLRMPDYFADADMAFDKLAGRARWSFEGNEKLKVELDELAFAQDGLSGTLSGSHVIPLDGKSAGKADFTGKLDGFDVKKIGRYLPLQTPEHLRHWLTGALEDGRADDVALRLRGDLAHFPFKGHTAADKARGEFRVAGRISNGKLNYDPGYYAKDGKSPLWPQAERIKGSFLFEGTRMEIRGDTAATGNNVALSNVKAVIADLSSHDSILEIDGNAAGAMQDYLHYVAASPVLEWIGHFTDETTATGQARLALKLHLPLHRLPESKVLGVLQLQGNDVVLWNDMPPVLGATGKIEFNEKGVNLNGLAGAFVGGPVAVSGGTQRDGSIQVRVGGAVTTDGLRKTWPTPAVQRVANHLNGGTRYSALVSARDHRYTVTVDSSLAGLGLDFPAPLNKNAADLMSLRFVLNGANANEAGLMRDDIRVSLGAGISAAWQRQRQGKGPWKLVRGGIGVNVAPPEPDSGLALNASLKSLNVDHWVDLADRLAGKSGAAPATAAPASGAPAIVPVAFAAPATAAATAPAIVPATAPGTAPAGAADGPDLAQYVVPDLMAARATELTVAERKLDNSVAGVTYQKGVWQANIESAQVAGHVTWSESPTGQGVGKVTARLSSLIIPASSAHEVKDLLENKGAQPSIPALDIVADRFELFNKPLGRLELQAHNAPVASAREWRISKLLLSNADGELMGHGRWVASNGQHQTNLNFALDIVNAGKLLDRFGFVDTLRNGRGTLSGDIAWKGLPYALDIPSLSGHIKLDVEKGQFLKQDPGAAKLLGVLSLQALPRLLKLDFQDVFSEGLAFDGITANAVITQGIARTDNLKMHGMAATVLMEGTADIANETANLHVVVLPEVNFGTAPLVYALAVNPVIGLGSYLAQLFLSQPLAKSLAYEMQVTGPWRAPVMTKLDSSKTIPPVNQAKRKAE</sequence>
<dbReference type="PANTHER" id="PTHR38690:SF1">
    <property type="entry name" value="PROTEASE"/>
    <property type="match status" value="1"/>
</dbReference>
<dbReference type="NCBIfam" id="TIGR02099">
    <property type="entry name" value="YhdP family protein"/>
    <property type="match status" value="1"/>
</dbReference>
<reference evidence="4" key="1">
    <citation type="submission" date="2016-10" db="EMBL/GenBank/DDBJ databases">
        <authorList>
            <person name="Varghese N."/>
            <person name="Submissions S."/>
        </authorList>
    </citation>
    <scope>NUCLEOTIDE SEQUENCE [LARGE SCALE GENOMIC DNA]</scope>
    <source>
        <strain evidence="4">CGMCC 1.11014</strain>
    </source>
</reference>
<keyword evidence="1" id="KW-0812">Transmembrane</keyword>
<feature type="transmembrane region" description="Helical" evidence="1">
    <location>
        <begin position="35"/>
        <end position="55"/>
    </location>
</feature>
<keyword evidence="4" id="KW-1185">Reference proteome</keyword>
<dbReference type="InterPro" id="IPR025263">
    <property type="entry name" value="YhdP_central"/>
</dbReference>
<feature type="domain" description="YhdP central" evidence="2">
    <location>
        <begin position="30"/>
        <end position="1399"/>
    </location>
</feature>
<dbReference type="EMBL" id="FPBO01000032">
    <property type="protein sequence ID" value="SFV10723.1"/>
    <property type="molecule type" value="Genomic_DNA"/>
</dbReference>
<dbReference type="PANTHER" id="PTHR38690">
    <property type="entry name" value="PROTEASE-RELATED"/>
    <property type="match status" value="1"/>
</dbReference>
<dbReference type="InterPro" id="IPR011836">
    <property type="entry name" value="YhdP"/>
</dbReference>
<dbReference type="STRING" id="1035707.SAMN05216552_103235"/>
<evidence type="ECO:0000313" key="3">
    <source>
        <dbReference type="EMBL" id="SFV10723.1"/>
    </source>
</evidence>
<dbReference type="Pfam" id="PF13116">
    <property type="entry name" value="YhdP"/>
    <property type="match status" value="1"/>
</dbReference>
<accession>A0A1I7LM90</accession>
<organism evidence="3 4">
    <name type="scientific">Pseudoduganella namucuonensis</name>
    <dbReference type="NCBI Taxonomy" id="1035707"/>
    <lineage>
        <taxon>Bacteria</taxon>
        <taxon>Pseudomonadati</taxon>
        <taxon>Pseudomonadota</taxon>
        <taxon>Betaproteobacteria</taxon>
        <taxon>Burkholderiales</taxon>
        <taxon>Oxalobacteraceae</taxon>
        <taxon>Telluria group</taxon>
        <taxon>Pseudoduganella</taxon>
    </lineage>
</organism>
<evidence type="ECO:0000313" key="4">
    <source>
        <dbReference type="Proteomes" id="UP000199391"/>
    </source>
</evidence>
<evidence type="ECO:0000256" key="1">
    <source>
        <dbReference type="SAM" id="Phobius"/>
    </source>
</evidence>
<gene>
    <name evidence="3" type="ORF">SAMN05216552_103235</name>
</gene>
<evidence type="ECO:0000259" key="2">
    <source>
        <dbReference type="Pfam" id="PF13116"/>
    </source>
</evidence>
<proteinExistence type="predicted"/>
<name>A0A1I7LM90_9BURK</name>
<protein>
    <submittedName>
        <fullName evidence="3">TIGR02099 family protein</fullName>
    </submittedName>
</protein>
<keyword evidence="1" id="KW-0472">Membrane</keyword>